<keyword evidence="2" id="KW-1185">Reference proteome</keyword>
<accession>A0A4R3SXY7</accession>
<dbReference type="AlphaFoldDB" id="A0A4R3SXY7"/>
<protein>
    <submittedName>
        <fullName evidence="1">Uncharacterized protein</fullName>
    </submittedName>
</protein>
<gene>
    <name evidence="1" type="ORF">EDD61_12731</name>
</gene>
<dbReference type="EMBL" id="SMBP01000027">
    <property type="protein sequence ID" value="TCU53693.1"/>
    <property type="molecule type" value="Genomic_DNA"/>
</dbReference>
<organism evidence="1 2">
    <name type="scientific">Longicatena caecimuris</name>
    <dbReference type="NCBI Taxonomy" id="1796635"/>
    <lineage>
        <taxon>Bacteria</taxon>
        <taxon>Bacillati</taxon>
        <taxon>Bacillota</taxon>
        <taxon>Erysipelotrichia</taxon>
        <taxon>Erysipelotrichales</taxon>
        <taxon>Erysipelotrichaceae</taxon>
        <taxon>Longicatena</taxon>
    </lineage>
</organism>
<evidence type="ECO:0000313" key="1">
    <source>
        <dbReference type="EMBL" id="TCU53693.1"/>
    </source>
</evidence>
<dbReference type="RefSeq" id="WP_008689998.1">
    <property type="nucleotide sequence ID" value="NZ_DBGCQV010000014.1"/>
</dbReference>
<sequence length="81" mass="9594">MMKLYKRYVDVLTLHDRYGNLIPKVMIWDNGMEYPIDRVLEIRKSASQVGGCGILYRCRIAGVERNLFLERTRWFIESAKP</sequence>
<comment type="caution">
    <text evidence="1">The sequence shown here is derived from an EMBL/GenBank/DDBJ whole genome shotgun (WGS) entry which is preliminary data.</text>
</comment>
<name>A0A4R3SXY7_9FIRM</name>
<reference evidence="1 2" key="1">
    <citation type="submission" date="2019-03" db="EMBL/GenBank/DDBJ databases">
        <title>Genomic Encyclopedia of Type Strains, Phase IV (KMG-IV): sequencing the most valuable type-strain genomes for metagenomic binning, comparative biology and taxonomic classification.</title>
        <authorList>
            <person name="Goeker M."/>
        </authorList>
    </citation>
    <scope>NUCLEOTIDE SEQUENCE [LARGE SCALE GENOMIC DNA]</scope>
    <source>
        <strain evidence="1 2">DSM 29481</strain>
    </source>
</reference>
<proteinExistence type="predicted"/>
<dbReference type="Proteomes" id="UP000295773">
    <property type="component" value="Unassembled WGS sequence"/>
</dbReference>
<evidence type="ECO:0000313" key="2">
    <source>
        <dbReference type="Proteomes" id="UP000295773"/>
    </source>
</evidence>